<keyword evidence="1" id="KW-0472">Membrane</keyword>
<evidence type="ECO:0000256" key="1">
    <source>
        <dbReference type="SAM" id="Phobius"/>
    </source>
</evidence>
<keyword evidence="1" id="KW-0812">Transmembrane</keyword>
<feature type="domain" description="DUF58" evidence="2">
    <location>
        <begin position="197"/>
        <end position="285"/>
    </location>
</feature>
<evidence type="ECO:0000259" key="2">
    <source>
        <dbReference type="Pfam" id="PF01882"/>
    </source>
</evidence>
<feature type="transmembrane region" description="Helical" evidence="1">
    <location>
        <begin position="5"/>
        <end position="22"/>
    </location>
</feature>
<feature type="transmembrane region" description="Helical" evidence="1">
    <location>
        <begin position="28"/>
        <end position="47"/>
    </location>
</feature>
<sequence length="355" mass="40528">MAANIFSVIGILLCLYLAILYQSTAACAVFLFLVLYGTASFLQLWYLSGKIKTEILQASAAKSQDREIAFALSVKNTGILPLFRGCILLTVQDLQGQVCQTQKLYFSVKSRQEIRPGGTLESPCCGRFLLLVKAVRLYSFGHLFSRKLSQDCPKELLFYPKITSLPLTVSEQVRYFSAESGEEEQILPGIFQTPVNQVRDFSPGDRVRQIHWKLSARTDSLLVRDMGIQQGFPVLLFLFIEPLPDKDFTASYSRFLETAVSLSFSLLQSGCRHFVIWYHHREEKLIRFPIRREEDLDLCTYCLLLEDVKPVPGDICELYRQQYPSDTFCTTLLLHTRLEFYKNGQPENLESVPSI</sequence>
<evidence type="ECO:0000313" key="3">
    <source>
        <dbReference type="EMBL" id="NSJ85081.1"/>
    </source>
</evidence>
<gene>
    <name evidence="3" type="ORF">G5A70_02510</name>
</gene>
<dbReference type="PANTHER" id="PTHR34351:SF1">
    <property type="entry name" value="SLR1927 PROTEIN"/>
    <property type="match status" value="1"/>
</dbReference>
<dbReference type="EMBL" id="JAAITA010000002">
    <property type="protein sequence ID" value="NSJ85081.1"/>
    <property type="molecule type" value="Genomic_DNA"/>
</dbReference>
<protein>
    <submittedName>
        <fullName evidence="3">DUF58 domain-containing protein</fullName>
    </submittedName>
</protein>
<dbReference type="Proteomes" id="UP000822142">
    <property type="component" value="Unassembled WGS sequence"/>
</dbReference>
<name>A0ABX2I3Q3_BLAHA</name>
<dbReference type="RefSeq" id="WP_173747699.1">
    <property type="nucleotide sequence ID" value="NZ_JAAITA010000002.1"/>
</dbReference>
<dbReference type="InterPro" id="IPR002881">
    <property type="entry name" value="DUF58"/>
</dbReference>
<accession>A0ABX2I3Q3</accession>
<proteinExistence type="predicted"/>
<keyword evidence="4" id="KW-1185">Reference proteome</keyword>
<reference evidence="3 4" key="1">
    <citation type="journal article" date="2020" name="Cell Host Microbe">
        <title>Functional and Genomic Variation between Human-Derived Isolates of Lachnospiraceae Reveals Inter- and Intra-Species Diversity.</title>
        <authorList>
            <person name="Sorbara M.T."/>
            <person name="Littmann E.R."/>
            <person name="Fontana E."/>
            <person name="Moody T.U."/>
            <person name="Kohout C.E."/>
            <person name="Gjonbalaj M."/>
            <person name="Eaton V."/>
            <person name="Seok R."/>
            <person name="Leiner I.M."/>
            <person name="Pamer E.G."/>
        </authorList>
    </citation>
    <scope>NUCLEOTIDE SEQUENCE [LARGE SCALE GENOMIC DNA]</scope>
    <source>
        <strain evidence="3 4">MSK.15.26</strain>
    </source>
</reference>
<comment type="caution">
    <text evidence="3">The sequence shown here is derived from an EMBL/GenBank/DDBJ whole genome shotgun (WGS) entry which is preliminary data.</text>
</comment>
<keyword evidence="1" id="KW-1133">Transmembrane helix</keyword>
<dbReference type="Pfam" id="PF01882">
    <property type="entry name" value="DUF58"/>
    <property type="match status" value="1"/>
</dbReference>
<evidence type="ECO:0000313" key="4">
    <source>
        <dbReference type="Proteomes" id="UP000822142"/>
    </source>
</evidence>
<dbReference type="PANTHER" id="PTHR34351">
    <property type="entry name" value="SLR1927 PROTEIN-RELATED"/>
    <property type="match status" value="1"/>
</dbReference>
<organism evidence="3 4">
    <name type="scientific">Blautia hansenii</name>
    <name type="common">Ruminococcus hansenii</name>
    <dbReference type="NCBI Taxonomy" id="1322"/>
    <lineage>
        <taxon>Bacteria</taxon>
        <taxon>Bacillati</taxon>
        <taxon>Bacillota</taxon>
        <taxon>Clostridia</taxon>
        <taxon>Lachnospirales</taxon>
        <taxon>Lachnospiraceae</taxon>
        <taxon>Blautia</taxon>
    </lineage>
</organism>